<evidence type="ECO:0000256" key="9">
    <source>
        <dbReference type="ARBA" id="ARBA00043187"/>
    </source>
</evidence>
<dbReference type="EC" id="3.2.1.143" evidence="2"/>
<evidence type="ECO:0000256" key="11">
    <source>
        <dbReference type="ARBA" id="ARBA00049015"/>
    </source>
</evidence>
<dbReference type="InterPro" id="IPR050792">
    <property type="entry name" value="ADP-ribosylglycohydrolase"/>
</dbReference>
<proteinExistence type="inferred from homology"/>
<feature type="binding site" evidence="12">
    <location>
        <position position="303"/>
    </location>
    <ligand>
        <name>Mg(2+)</name>
        <dbReference type="ChEBI" id="CHEBI:18420"/>
        <label>1</label>
    </ligand>
</feature>
<dbReference type="InterPro" id="IPR005502">
    <property type="entry name" value="Ribosyl_crysJ1"/>
</dbReference>
<evidence type="ECO:0000256" key="12">
    <source>
        <dbReference type="PIRSR" id="PIRSR605502-1"/>
    </source>
</evidence>
<evidence type="ECO:0000256" key="8">
    <source>
        <dbReference type="ARBA" id="ARBA00042850"/>
    </source>
</evidence>
<evidence type="ECO:0000256" key="5">
    <source>
        <dbReference type="ARBA" id="ARBA00042398"/>
    </source>
</evidence>
<comment type="catalytic activity">
    <reaction evidence="11">
        <text>alpha-NAD(+) + H2O = ADP-D-ribose + nicotinamide + H(+)</text>
        <dbReference type="Rhea" id="RHEA:68792"/>
        <dbReference type="ChEBI" id="CHEBI:15377"/>
        <dbReference type="ChEBI" id="CHEBI:15378"/>
        <dbReference type="ChEBI" id="CHEBI:17154"/>
        <dbReference type="ChEBI" id="CHEBI:57967"/>
        <dbReference type="ChEBI" id="CHEBI:77017"/>
    </reaction>
</comment>
<gene>
    <name evidence="13" type="ORF">CDD82_1875</name>
</gene>
<dbReference type="OrthoDB" id="2021138at2759"/>
<evidence type="ECO:0000256" key="6">
    <source>
        <dbReference type="ARBA" id="ARBA00042471"/>
    </source>
</evidence>
<comment type="caution">
    <text evidence="13">The sequence shown here is derived from an EMBL/GenBank/DDBJ whole genome shotgun (WGS) entry which is preliminary data.</text>
</comment>
<reference evidence="13 14" key="1">
    <citation type="submission" date="2017-06" db="EMBL/GenBank/DDBJ databases">
        <title>Ant-infecting Ophiocordyceps genomes reveal a high diversity of potential behavioral manipulation genes and a possible major role for enterotoxins.</title>
        <authorList>
            <person name="De Bekker C."/>
            <person name="Evans H.C."/>
            <person name="Brachmann A."/>
            <person name="Hughes D.P."/>
        </authorList>
    </citation>
    <scope>NUCLEOTIDE SEQUENCE [LARGE SCALE GENOMIC DNA]</scope>
    <source>
        <strain evidence="13 14">1348a</strain>
    </source>
</reference>
<dbReference type="PANTHER" id="PTHR16222:SF24">
    <property type="entry name" value="ADP-RIBOSYLHYDROLASE ARH3"/>
    <property type="match status" value="1"/>
</dbReference>
<accession>A0A2C5ZK94</accession>
<protein>
    <recommendedName>
        <fullName evidence="4">ADP-ribosylhydrolase ARH3</fullName>
        <ecNumber evidence="2">3.2.1.143</ecNumber>
    </recommendedName>
    <alternativeName>
        <fullName evidence="5">ADP-ribose glycohydrolase ARH3</fullName>
    </alternativeName>
    <alternativeName>
        <fullName evidence="6">ADP-ribosylhydrolase 3</fullName>
    </alternativeName>
    <alternativeName>
        <fullName evidence="9">O-acetyl-ADP-ribose deacetylase ARH3</fullName>
    </alternativeName>
    <alternativeName>
        <fullName evidence="10">Poly(ADP-ribose) glycohydrolase ARH3</fullName>
    </alternativeName>
    <alternativeName>
        <fullName evidence="8">[Protein ADP-ribosylarginine] hydrolase-like protein 2</fullName>
    </alternativeName>
    <alternativeName>
        <fullName evidence="7">[Protein ADP-ribosylserine] hydrolase</fullName>
    </alternativeName>
</protein>
<feature type="binding site" evidence="12">
    <location>
        <position position="300"/>
    </location>
    <ligand>
        <name>Mg(2+)</name>
        <dbReference type="ChEBI" id="CHEBI:18420"/>
        <label>1</label>
    </ligand>
</feature>
<keyword evidence="12" id="KW-0479">Metal-binding</keyword>
<evidence type="ECO:0000256" key="2">
    <source>
        <dbReference type="ARBA" id="ARBA00012255"/>
    </source>
</evidence>
<dbReference type="SUPFAM" id="SSF101478">
    <property type="entry name" value="ADP-ribosylglycohydrolase"/>
    <property type="match status" value="1"/>
</dbReference>
<evidence type="ECO:0000313" key="14">
    <source>
        <dbReference type="Proteomes" id="UP000224854"/>
    </source>
</evidence>
<keyword evidence="14" id="KW-1185">Reference proteome</keyword>
<dbReference type="Gene3D" id="1.10.4080.10">
    <property type="entry name" value="ADP-ribosylation/Crystallin J1"/>
    <property type="match status" value="1"/>
</dbReference>
<dbReference type="InterPro" id="IPR036705">
    <property type="entry name" value="Ribosyl_crysJ1_sf"/>
</dbReference>
<dbReference type="Pfam" id="PF03747">
    <property type="entry name" value="ADP_ribosyl_GH"/>
    <property type="match status" value="1"/>
</dbReference>
<dbReference type="Proteomes" id="UP000224854">
    <property type="component" value="Unassembled WGS sequence"/>
</dbReference>
<keyword evidence="12" id="KW-0460">Magnesium</keyword>
<dbReference type="EMBL" id="NJEU01000160">
    <property type="protein sequence ID" value="PHH80273.1"/>
    <property type="molecule type" value="Genomic_DNA"/>
</dbReference>
<keyword evidence="3" id="KW-0378">Hydrolase</keyword>
<evidence type="ECO:0000256" key="3">
    <source>
        <dbReference type="ARBA" id="ARBA00022801"/>
    </source>
</evidence>
<evidence type="ECO:0000256" key="10">
    <source>
        <dbReference type="ARBA" id="ARBA00043193"/>
    </source>
</evidence>
<evidence type="ECO:0000313" key="13">
    <source>
        <dbReference type="EMBL" id="PHH80273.1"/>
    </source>
</evidence>
<organism evidence="13 14">
    <name type="scientific">Ophiocordyceps australis</name>
    <dbReference type="NCBI Taxonomy" id="1399860"/>
    <lineage>
        <taxon>Eukaryota</taxon>
        <taxon>Fungi</taxon>
        <taxon>Dikarya</taxon>
        <taxon>Ascomycota</taxon>
        <taxon>Pezizomycotina</taxon>
        <taxon>Sordariomycetes</taxon>
        <taxon>Hypocreomycetidae</taxon>
        <taxon>Hypocreales</taxon>
        <taxon>Ophiocordycipitaceae</taxon>
        <taxon>Ophiocordyceps</taxon>
    </lineage>
</organism>
<sequence>MCHQGMTVASHAMTIRQSRVLGAMLGLHAGDSLGATLEFDTHEEIKAKYPDGLQDIIGGGTFDWPAGHATDDTDMARAVMLAYRERTGPEDDVARRAAEWFLRWKQGIDWPDRQPGSTPKDIGLATAVGLDRYAETRDPDQAGAGVNQAGNGSLMRCLATGLWQGDAEKRRHESIRISAVTHNDARCTVSCAVYNAMVARLVSLPAKTSASEAATVALVEAEAEAERLEADSPTKPVLRALGQGMQLSVEELARNGPQKGSLPGKARGYVLETLALAVAALRDERPLRDVLVDVVRVGGDTDTNAAVAGGLLGARDGHEAIPEAWSEKLQFGSEFRQLMLDMVSED</sequence>
<evidence type="ECO:0000256" key="7">
    <source>
        <dbReference type="ARBA" id="ARBA00042722"/>
    </source>
</evidence>
<feature type="binding site" evidence="12">
    <location>
        <position position="72"/>
    </location>
    <ligand>
        <name>Mg(2+)</name>
        <dbReference type="ChEBI" id="CHEBI:18420"/>
        <label>1</label>
    </ligand>
</feature>
<dbReference type="AlphaFoldDB" id="A0A2C5ZK94"/>
<feature type="binding site" evidence="12">
    <location>
        <position position="71"/>
    </location>
    <ligand>
        <name>Mg(2+)</name>
        <dbReference type="ChEBI" id="CHEBI:18420"/>
        <label>1</label>
    </ligand>
</feature>
<dbReference type="GO" id="GO:0004649">
    <property type="term" value="F:poly(ADP-ribose) glycohydrolase activity"/>
    <property type="evidence" value="ECO:0007669"/>
    <property type="project" value="UniProtKB-EC"/>
</dbReference>
<evidence type="ECO:0000256" key="1">
    <source>
        <dbReference type="ARBA" id="ARBA00010702"/>
    </source>
</evidence>
<dbReference type="PANTHER" id="PTHR16222">
    <property type="entry name" value="ADP-RIBOSYLGLYCOHYDROLASE"/>
    <property type="match status" value="1"/>
</dbReference>
<name>A0A2C5ZK94_9HYPO</name>
<feature type="binding site" evidence="12">
    <location>
        <position position="70"/>
    </location>
    <ligand>
        <name>Mg(2+)</name>
        <dbReference type="ChEBI" id="CHEBI:18420"/>
        <label>1</label>
    </ligand>
</feature>
<dbReference type="GO" id="GO:0046872">
    <property type="term" value="F:metal ion binding"/>
    <property type="evidence" value="ECO:0007669"/>
    <property type="project" value="UniProtKB-KW"/>
</dbReference>
<comment type="cofactor">
    <cofactor evidence="12">
        <name>Mg(2+)</name>
        <dbReference type="ChEBI" id="CHEBI:18420"/>
    </cofactor>
    <text evidence="12">Binds 2 magnesium ions per subunit.</text>
</comment>
<feature type="binding site" evidence="12">
    <location>
        <position position="302"/>
    </location>
    <ligand>
        <name>Mg(2+)</name>
        <dbReference type="ChEBI" id="CHEBI:18420"/>
        <label>2</label>
    </ligand>
</feature>
<comment type="similarity">
    <text evidence="1">Belongs to the ADP-ribosylglycohydrolase family.</text>
</comment>
<evidence type="ECO:0000256" key="4">
    <source>
        <dbReference type="ARBA" id="ARBA00041057"/>
    </source>
</evidence>